<reference evidence="2" key="1">
    <citation type="journal article" date="2023" name="G3 (Bethesda)">
        <title>Genome assembly and association tests identify interacting loci associated with vigor, precocity, and sex in interspecific pistachio rootstocks.</title>
        <authorList>
            <person name="Palmer W."/>
            <person name="Jacygrad E."/>
            <person name="Sagayaradj S."/>
            <person name="Cavanaugh K."/>
            <person name="Han R."/>
            <person name="Bertier L."/>
            <person name="Beede B."/>
            <person name="Kafkas S."/>
            <person name="Golino D."/>
            <person name="Preece J."/>
            <person name="Michelmore R."/>
        </authorList>
    </citation>
    <scope>NUCLEOTIDE SEQUENCE [LARGE SCALE GENOMIC DNA]</scope>
</reference>
<dbReference type="Proteomes" id="UP001164250">
    <property type="component" value="Chromosome 13"/>
</dbReference>
<evidence type="ECO:0000313" key="2">
    <source>
        <dbReference type="Proteomes" id="UP001164250"/>
    </source>
</evidence>
<name>A0ACC0ZW31_9ROSI</name>
<organism evidence="1 2">
    <name type="scientific">Pistacia atlantica</name>
    <dbReference type="NCBI Taxonomy" id="434234"/>
    <lineage>
        <taxon>Eukaryota</taxon>
        <taxon>Viridiplantae</taxon>
        <taxon>Streptophyta</taxon>
        <taxon>Embryophyta</taxon>
        <taxon>Tracheophyta</taxon>
        <taxon>Spermatophyta</taxon>
        <taxon>Magnoliopsida</taxon>
        <taxon>eudicotyledons</taxon>
        <taxon>Gunneridae</taxon>
        <taxon>Pentapetalae</taxon>
        <taxon>rosids</taxon>
        <taxon>malvids</taxon>
        <taxon>Sapindales</taxon>
        <taxon>Anacardiaceae</taxon>
        <taxon>Pistacia</taxon>
    </lineage>
</organism>
<sequence>MDILARTHMTDAKPVATPLPMSSSSLTLHCGSSLSDPTEFWVTLGSLQ</sequence>
<proteinExistence type="predicted"/>
<comment type="caution">
    <text evidence="1">The sequence shown here is derived from an EMBL/GenBank/DDBJ whole genome shotgun (WGS) entry which is preliminary data.</text>
</comment>
<evidence type="ECO:0000313" key="1">
    <source>
        <dbReference type="EMBL" id="KAJ0079224.1"/>
    </source>
</evidence>
<dbReference type="EMBL" id="CM047909">
    <property type="protein sequence ID" value="KAJ0079224.1"/>
    <property type="molecule type" value="Genomic_DNA"/>
</dbReference>
<gene>
    <name evidence="1" type="ORF">Patl1_23742</name>
</gene>
<protein>
    <submittedName>
        <fullName evidence="1">Uncharacterized protein</fullName>
    </submittedName>
</protein>
<keyword evidence="2" id="KW-1185">Reference proteome</keyword>
<accession>A0ACC0ZW31</accession>